<organism evidence="1">
    <name type="scientific">marine sediment metagenome</name>
    <dbReference type="NCBI Taxonomy" id="412755"/>
    <lineage>
        <taxon>unclassified sequences</taxon>
        <taxon>metagenomes</taxon>
        <taxon>ecological metagenomes</taxon>
    </lineage>
</organism>
<protein>
    <submittedName>
        <fullName evidence="1">Uncharacterized protein</fullName>
    </submittedName>
</protein>
<gene>
    <name evidence="1" type="ORF">LCGC14_1909000</name>
</gene>
<dbReference type="AlphaFoldDB" id="A0A0F9FU91"/>
<sequence length="74" mass="8173">MISQALSAFLAYHLDITPCATEQRLDVESPKGQWSQTTCGNHADSYSKGAGSKACMVMYRYRQLPERIGLASMT</sequence>
<reference evidence="1" key="1">
    <citation type="journal article" date="2015" name="Nature">
        <title>Complex archaea that bridge the gap between prokaryotes and eukaryotes.</title>
        <authorList>
            <person name="Spang A."/>
            <person name="Saw J.H."/>
            <person name="Jorgensen S.L."/>
            <person name="Zaremba-Niedzwiedzka K."/>
            <person name="Martijn J."/>
            <person name="Lind A.E."/>
            <person name="van Eijk R."/>
            <person name="Schleper C."/>
            <person name="Guy L."/>
            <person name="Ettema T.J."/>
        </authorList>
    </citation>
    <scope>NUCLEOTIDE SEQUENCE</scope>
</reference>
<accession>A0A0F9FU91</accession>
<dbReference type="EMBL" id="LAZR01020130">
    <property type="protein sequence ID" value="KKL90009.1"/>
    <property type="molecule type" value="Genomic_DNA"/>
</dbReference>
<comment type="caution">
    <text evidence="1">The sequence shown here is derived from an EMBL/GenBank/DDBJ whole genome shotgun (WGS) entry which is preliminary data.</text>
</comment>
<name>A0A0F9FU91_9ZZZZ</name>
<proteinExistence type="predicted"/>
<evidence type="ECO:0000313" key="1">
    <source>
        <dbReference type="EMBL" id="KKL90009.1"/>
    </source>
</evidence>